<keyword evidence="2" id="KW-1185">Reference proteome</keyword>
<dbReference type="AlphaFoldDB" id="A0A6A5U0M5"/>
<name>A0A6A5U0M5_9PLEO</name>
<evidence type="ECO:0000313" key="2">
    <source>
        <dbReference type="Proteomes" id="UP000800035"/>
    </source>
</evidence>
<dbReference type="OrthoDB" id="5421765at2759"/>
<reference evidence="1" key="1">
    <citation type="journal article" date="2020" name="Stud. Mycol.">
        <title>101 Dothideomycetes genomes: a test case for predicting lifestyles and emergence of pathogens.</title>
        <authorList>
            <person name="Haridas S."/>
            <person name="Albert R."/>
            <person name="Binder M."/>
            <person name="Bloem J."/>
            <person name="Labutti K."/>
            <person name="Salamov A."/>
            <person name="Andreopoulos B."/>
            <person name="Baker S."/>
            <person name="Barry K."/>
            <person name="Bills G."/>
            <person name="Bluhm B."/>
            <person name="Cannon C."/>
            <person name="Castanera R."/>
            <person name="Culley D."/>
            <person name="Daum C."/>
            <person name="Ezra D."/>
            <person name="Gonzalez J."/>
            <person name="Henrissat B."/>
            <person name="Kuo A."/>
            <person name="Liang C."/>
            <person name="Lipzen A."/>
            <person name="Lutzoni F."/>
            <person name="Magnuson J."/>
            <person name="Mondo S."/>
            <person name="Nolan M."/>
            <person name="Ohm R."/>
            <person name="Pangilinan J."/>
            <person name="Park H.-J."/>
            <person name="Ramirez L."/>
            <person name="Alfaro M."/>
            <person name="Sun H."/>
            <person name="Tritt A."/>
            <person name="Yoshinaga Y."/>
            <person name="Zwiers L.-H."/>
            <person name="Turgeon B."/>
            <person name="Goodwin S."/>
            <person name="Spatafora J."/>
            <person name="Crous P."/>
            <person name="Grigoriev I."/>
        </authorList>
    </citation>
    <scope>NUCLEOTIDE SEQUENCE</scope>
    <source>
        <strain evidence="1">CBS 675.92</strain>
    </source>
</reference>
<dbReference type="Proteomes" id="UP000800035">
    <property type="component" value="Unassembled WGS sequence"/>
</dbReference>
<dbReference type="EMBL" id="ML976987">
    <property type="protein sequence ID" value="KAF1958461.1"/>
    <property type="molecule type" value="Genomic_DNA"/>
</dbReference>
<sequence>MKAHVRSYCHLDLVSKGEVNAAGLEKLAQTIGKPVGDFVQQLLDPQTRETAISLFMAYTILGTCIVPKGGESTASYRRWKALTGTILSEEDPNEVLSMTRTEILEEIDRVLAPFVLGSLDGGHRRRHLDLMLDQAERLIILLFSQPGAYRLDYGLDGRTILPPFPSLLQTADEKRALDFPRVLVGTEDGDWWYLAE</sequence>
<proteinExistence type="predicted"/>
<organism evidence="1 2">
    <name type="scientific">Byssothecium circinans</name>
    <dbReference type="NCBI Taxonomy" id="147558"/>
    <lineage>
        <taxon>Eukaryota</taxon>
        <taxon>Fungi</taxon>
        <taxon>Dikarya</taxon>
        <taxon>Ascomycota</taxon>
        <taxon>Pezizomycotina</taxon>
        <taxon>Dothideomycetes</taxon>
        <taxon>Pleosporomycetidae</taxon>
        <taxon>Pleosporales</taxon>
        <taxon>Massarineae</taxon>
        <taxon>Massarinaceae</taxon>
        <taxon>Byssothecium</taxon>
    </lineage>
</organism>
<evidence type="ECO:0000313" key="1">
    <source>
        <dbReference type="EMBL" id="KAF1958461.1"/>
    </source>
</evidence>
<protein>
    <submittedName>
        <fullName evidence="1">Uncharacterized protein</fullName>
    </submittedName>
</protein>
<gene>
    <name evidence="1" type="ORF">CC80DRAFT_491026</name>
</gene>
<accession>A0A6A5U0M5</accession>